<dbReference type="InterPro" id="IPR049142">
    <property type="entry name" value="MS_channel_1st"/>
</dbReference>
<sequence length="303" mass="33358">MYFLGTAATTDSSEIGIIEPAAKQLNAFQRWWANLDWEAITGLLIQKTLTIIFIIILFGILARVANFLIDRGFRSYGKKVNNEIRMTTLRTLIYNIVQYTLGFFFIYALLSTIGIPVGSLLAGAGIAGLAIGLGAQGFMNDIITGFFIITEQQIDVGDYVRLIDLTIEGTVTAVGLRTLQLKSADGTVHFVPNRNITTISNTSRADMRVLVDVRIDPTEGIAGIQQAIERANQSIVEKYAEFIQTPPVVFGTVDLGNSNYAIRTTMYVTNGRQFKLQEELLTASIHELAKDGFTIPNSPILPK</sequence>
<dbReference type="Gene3D" id="3.30.70.100">
    <property type="match status" value="1"/>
</dbReference>
<dbReference type="Gene3D" id="1.10.287.1260">
    <property type="match status" value="1"/>
</dbReference>
<keyword evidence="6 7" id="KW-0472">Membrane</keyword>
<dbReference type="PANTHER" id="PTHR30460:SF0">
    <property type="entry name" value="MODERATE CONDUCTANCE MECHANOSENSITIVE CHANNEL YBIO"/>
    <property type="match status" value="1"/>
</dbReference>
<dbReference type="Proteomes" id="UP000782705">
    <property type="component" value="Unassembled WGS sequence"/>
</dbReference>
<organism evidence="10 11">
    <name type="scientific">Candidatus Enterococcus willemsii</name>
    <dbReference type="NCBI Taxonomy" id="1857215"/>
    <lineage>
        <taxon>Bacteria</taxon>
        <taxon>Bacillati</taxon>
        <taxon>Bacillota</taxon>
        <taxon>Bacilli</taxon>
        <taxon>Lactobacillales</taxon>
        <taxon>Enterococcaceae</taxon>
        <taxon>Enterococcus</taxon>
    </lineage>
</organism>
<dbReference type="InterPro" id="IPR045276">
    <property type="entry name" value="YbiO_bact"/>
</dbReference>
<evidence type="ECO:0000313" key="11">
    <source>
        <dbReference type="Proteomes" id="UP000782705"/>
    </source>
</evidence>
<evidence type="ECO:0000313" key="10">
    <source>
        <dbReference type="EMBL" id="KAF1302929.1"/>
    </source>
</evidence>
<dbReference type="RefSeq" id="WP_161902589.1">
    <property type="nucleotide sequence ID" value="NZ_MAEL01000045.1"/>
</dbReference>
<comment type="caution">
    <text evidence="10">The sequence shown here is derived from an EMBL/GenBank/DDBJ whole genome shotgun (WGS) entry which is preliminary data.</text>
</comment>
<evidence type="ECO:0000259" key="8">
    <source>
        <dbReference type="Pfam" id="PF00924"/>
    </source>
</evidence>
<dbReference type="SUPFAM" id="SSF82861">
    <property type="entry name" value="Mechanosensitive channel protein MscS (YggB), transmembrane region"/>
    <property type="match status" value="1"/>
</dbReference>
<dbReference type="SUPFAM" id="SSF82689">
    <property type="entry name" value="Mechanosensitive channel protein MscS (YggB), C-terminal domain"/>
    <property type="match status" value="1"/>
</dbReference>
<dbReference type="InterPro" id="IPR010920">
    <property type="entry name" value="LSM_dom_sf"/>
</dbReference>
<feature type="transmembrane region" description="Helical" evidence="7">
    <location>
        <begin position="89"/>
        <end position="109"/>
    </location>
</feature>
<dbReference type="Gene3D" id="2.30.30.60">
    <property type="match status" value="1"/>
</dbReference>
<dbReference type="PANTHER" id="PTHR30460">
    <property type="entry name" value="MODERATE CONDUCTANCE MECHANOSENSITIVE CHANNEL YBIO"/>
    <property type="match status" value="1"/>
</dbReference>
<gene>
    <name evidence="10" type="ORF">BAU17_11995</name>
</gene>
<proteinExistence type="inferred from homology"/>
<dbReference type="InterPro" id="IPR011066">
    <property type="entry name" value="MscS_channel_C_sf"/>
</dbReference>
<dbReference type="InterPro" id="IPR011014">
    <property type="entry name" value="MscS_channel_TM-2"/>
</dbReference>
<keyword evidence="3" id="KW-1003">Cell membrane</keyword>
<dbReference type="Pfam" id="PF00924">
    <property type="entry name" value="MS_channel_2nd"/>
    <property type="match status" value="1"/>
</dbReference>
<name>A0ABQ6YYR6_9ENTE</name>
<keyword evidence="5 7" id="KW-1133">Transmembrane helix</keyword>
<evidence type="ECO:0000256" key="1">
    <source>
        <dbReference type="ARBA" id="ARBA00004651"/>
    </source>
</evidence>
<evidence type="ECO:0000256" key="3">
    <source>
        <dbReference type="ARBA" id="ARBA00022475"/>
    </source>
</evidence>
<evidence type="ECO:0000259" key="9">
    <source>
        <dbReference type="Pfam" id="PF21088"/>
    </source>
</evidence>
<feature type="transmembrane region" description="Helical" evidence="7">
    <location>
        <begin position="115"/>
        <end position="135"/>
    </location>
</feature>
<protein>
    <submittedName>
        <fullName evidence="10">Mechanosensitive ion channel protein MscS</fullName>
    </submittedName>
</protein>
<reference evidence="10 11" key="1">
    <citation type="submission" date="2016-06" db="EMBL/GenBank/DDBJ databases">
        <title>Four novel species of enterococci isolated from chicken manure.</title>
        <authorList>
            <person name="Van Tyne D."/>
        </authorList>
    </citation>
    <scope>NUCLEOTIDE SEQUENCE [LARGE SCALE GENOMIC DNA]</scope>
    <source>
        <strain evidence="10 11">CU12B</strain>
    </source>
</reference>
<dbReference type="EMBL" id="MAEL01000045">
    <property type="protein sequence ID" value="KAF1302929.1"/>
    <property type="molecule type" value="Genomic_DNA"/>
</dbReference>
<dbReference type="InterPro" id="IPR006685">
    <property type="entry name" value="MscS_channel_2nd"/>
</dbReference>
<feature type="domain" description="Mechanosensitive ion channel transmembrane helices 2/3" evidence="9">
    <location>
        <begin position="95"/>
        <end position="136"/>
    </location>
</feature>
<evidence type="ECO:0000256" key="5">
    <source>
        <dbReference type="ARBA" id="ARBA00022989"/>
    </source>
</evidence>
<accession>A0ABQ6YYR6</accession>
<comment type="subcellular location">
    <subcellularLocation>
        <location evidence="1">Cell membrane</location>
        <topology evidence="1">Multi-pass membrane protein</topology>
    </subcellularLocation>
</comment>
<dbReference type="SUPFAM" id="SSF50182">
    <property type="entry name" value="Sm-like ribonucleoproteins"/>
    <property type="match status" value="1"/>
</dbReference>
<dbReference type="InterPro" id="IPR023408">
    <property type="entry name" value="MscS_beta-dom_sf"/>
</dbReference>
<keyword evidence="11" id="KW-1185">Reference proteome</keyword>
<evidence type="ECO:0000256" key="7">
    <source>
        <dbReference type="SAM" id="Phobius"/>
    </source>
</evidence>
<feature type="domain" description="Mechanosensitive ion channel MscS" evidence="8">
    <location>
        <begin position="140"/>
        <end position="204"/>
    </location>
</feature>
<evidence type="ECO:0000256" key="4">
    <source>
        <dbReference type="ARBA" id="ARBA00022692"/>
    </source>
</evidence>
<feature type="transmembrane region" description="Helical" evidence="7">
    <location>
        <begin position="49"/>
        <end position="69"/>
    </location>
</feature>
<dbReference type="Pfam" id="PF21088">
    <property type="entry name" value="MS_channel_1st"/>
    <property type="match status" value="1"/>
</dbReference>
<evidence type="ECO:0000256" key="6">
    <source>
        <dbReference type="ARBA" id="ARBA00023136"/>
    </source>
</evidence>
<comment type="similarity">
    <text evidence="2">Belongs to the MscS (TC 1.A.23) family.</text>
</comment>
<evidence type="ECO:0000256" key="2">
    <source>
        <dbReference type="ARBA" id="ARBA00008017"/>
    </source>
</evidence>
<keyword evidence="4 7" id="KW-0812">Transmembrane</keyword>